<gene>
    <name evidence="1" type="ORF">AX760_22375</name>
</gene>
<dbReference type="EMBL" id="LSRP01000114">
    <property type="protein sequence ID" value="OJF92633.1"/>
    <property type="molecule type" value="Genomic_DNA"/>
</dbReference>
<dbReference type="Proteomes" id="UP000182661">
    <property type="component" value="Unassembled WGS sequence"/>
</dbReference>
<proteinExistence type="predicted"/>
<dbReference type="RefSeq" id="WP_071834808.1">
    <property type="nucleotide sequence ID" value="NZ_LSRP01000114.1"/>
</dbReference>
<reference evidence="1 2" key="1">
    <citation type="submission" date="2016-02" db="EMBL/GenBank/DDBJ databases">
        <title>Genome sequencing of a beta-galactosidase producing bacteria Rhizobium sp. 59.</title>
        <authorList>
            <person name="Wang D."/>
            <person name="Kot W."/>
            <person name="Qin Y."/>
            <person name="Hansen L."/>
            <person name="Naqvi K."/>
            <person name="Rensing C."/>
        </authorList>
    </citation>
    <scope>NUCLEOTIDE SEQUENCE [LARGE SCALE GENOMIC DNA]</scope>
    <source>
        <strain evidence="1 2">59</strain>
    </source>
</reference>
<evidence type="ECO:0000313" key="1">
    <source>
        <dbReference type="EMBL" id="OJF92633.1"/>
    </source>
</evidence>
<organism evidence="1 2">
    <name type="scientific">Pararhizobium antarcticum</name>
    <dbReference type="NCBI Taxonomy" id="1798805"/>
    <lineage>
        <taxon>Bacteria</taxon>
        <taxon>Pseudomonadati</taxon>
        <taxon>Pseudomonadota</taxon>
        <taxon>Alphaproteobacteria</taxon>
        <taxon>Hyphomicrobiales</taxon>
        <taxon>Rhizobiaceae</taxon>
        <taxon>Rhizobium/Agrobacterium group</taxon>
        <taxon>Pararhizobium</taxon>
    </lineage>
</organism>
<evidence type="ECO:0000313" key="2">
    <source>
        <dbReference type="Proteomes" id="UP000182661"/>
    </source>
</evidence>
<dbReference type="OrthoDB" id="1202793at2"/>
<name>A0A657LMX2_9HYPH</name>
<keyword evidence="2" id="KW-1185">Reference proteome</keyword>
<sequence>MSPKYPHIAVELTGRDGNAFAVLGRCRQAAQQAELPDDAIATFMAEATSGDYDHLLQTAMLWFDIR</sequence>
<dbReference type="AlphaFoldDB" id="A0A657LMX2"/>
<comment type="caution">
    <text evidence="1">The sequence shown here is derived from an EMBL/GenBank/DDBJ whole genome shotgun (WGS) entry which is preliminary data.</text>
</comment>
<accession>A0A657LMX2</accession>
<protein>
    <submittedName>
        <fullName evidence="1">Uncharacterized protein</fullName>
    </submittedName>
</protein>